<evidence type="ECO:0000313" key="5">
    <source>
        <dbReference type="Proteomes" id="UP000184032"/>
    </source>
</evidence>
<feature type="signal peptide" evidence="2">
    <location>
        <begin position="1"/>
        <end position="26"/>
    </location>
</feature>
<dbReference type="RefSeq" id="WP_073185185.1">
    <property type="nucleotide sequence ID" value="NZ_FQXI01000013.1"/>
</dbReference>
<feature type="chain" id="PRO_5012635502" evidence="2">
    <location>
        <begin position="27"/>
        <end position="660"/>
    </location>
</feature>
<protein>
    <submittedName>
        <fullName evidence="4">S-layer homology domain-containing protein</fullName>
    </submittedName>
</protein>
<dbReference type="PROSITE" id="PS51272">
    <property type="entry name" value="SLH"/>
    <property type="match status" value="2"/>
</dbReference>
<evidence type="ECO:0000256" key="1">
    <source>
        <dbReference type="SAM" id="MobiDB-lite"/>
    </source>
</evidence>
<dbReference type="Pfam" id="PF00395">
    <property type="entry name" value="SLH"/>
    <property type="match status" value="2"/>
</dbReference>
<feature type="domain" description="SLH" evidence="3">
    <location>
        <begin position="28"/>
        <end position="91"/>
    </location>
</feature>
<dbReference type="STRING" id="1120995.SAMN02745245_01593"/>
<accession>A0A1M5TY71</accession>
<dbReference type="EMBL" id="FQXI01000013">
    <property type="protein sequence ID" value="SHH55742.1"/>
    <property type="molecule type" value="Genomic_DNA"/>
</dbReference>
<evidence type="ECO:0000259" key="3">
    <source>
        <dbReference type="PROSITE" id="PS51272"/>
    </source>
</evidence>
<organism evidence="4 5">
    <name type="scientific">Anaerosphaera aminiphila DSM 21120</name>
    <dbReference type="NCBI Taxonomy" id="1120995"/>
    <lineage>
        <taxon>Bacteria</taxon>
        <taxon>Bacillati</taxon>
        <taxon>Bacillota</taxon>
        <taxon>Tissierellia</taxon>
        <taxon>Tissierellales</taxon>
        <taxon>Peptoniphilaceae</taxon>
        <taxon>Anaerosphaera</taxon>
    </lineage>
</organism>
<name>A0A1M5TY71_9FIRM</name>
<reference evidence="4 5" key="1">
    <citation type="submission" date="2016-11" db="EMBL/GenBank/DDBJ databases">
        <authorList>
            <person name="Jaros S."/>
            <person name="Januszkiewicz K."/>
            <person name="Wedrychowicz H."/>
        </authorList>
    </citation>
    <scope>NUCLEOTIDE SEQUENCE [LARGE SCALE GENOMIC DNA]</scope>
    <source>
        <strain evidence="4 5">DSM 21120</strain>
    </source>
</reference>
<sequence>MNNKKITRILSVGLCAIMLVPSVVSAKEFNDVKKSGGYSWAYDYIDEMSDKGIIEGYPGGDFQPTKPVSLEETLQLLKGIINPSKDDLTKAVDKYGSICDKYGVSSWAKEAVSLAVDKNIITEETLKEAKSKGFIDSDSMVYPNRNTVAVYFGRGLNLSSSGNDSVLKHKDIDKIPASTKGYLASLVEAGIFSATGSEGNFDGDRYIRRSEMAKITKLSYDYKTKTGAVSSETKEATGTVVLSTSLNNLDAIIIEKDAKRSQFRVNSSTTYKMNDKTAAFSDIKAGQEVKVTYSESSDTTVAGVAKTIEVTNSSKDLIGYITATNSNGITVKYTTNKDNIDVKSDDIKTTDNSNFELATNAKIYELGKEVKSGDLKLDSLVEFKTDSSGKVIEVMSYPKSGSVTGEITSKSTTSISDSSSSSDRRETIKLKLDNGKTYTFYGNYINNNNSELFNNLKVGEKVTLTTNFKIVTRTGSSDEKLNIGRITNIDVYSSTNSNNETGSVTLESSNGNRTTYYLTRNTSVYEEDGLRINSIDSGYLRNKYVELELDGSKILKIKIINENNQFDTVAQITHITVDGVFNSTTKTYRIKVLNDGTGALRKGEEYYFDAEKGFDIYDIIRISGYKSGNTLGGVSIEKIDKESKEIDHYDNYTGSGTIIN</sequence>
<feature type="compositionally biased region" description="Low complexity" evidence="1">
    <location>
        <begin position="406"/>
        <end position="421"/>
    </location>
</feature>
<dbReference type="Proteomes" id="UP000184032">
    <property type="component" value="Unassembled WGS sequence"/>
</dbReference>
<feature type="domain" description="SLH" evidence="3">
    <location>
        <begin position="166"/>
        <end position="230"/>
    </location>
</feature>
<feature type="region of interest" description="Disordered" evidence="1">
    <location>
        <begin position="405"/>
        <end position="424"/>
    </location>
</feature>
<dbReference type="OrthoDB" id="2065578at2"/>
<evidence type="ECO:0000313" key="4">
    <source>
        <dbReference type="EMBL" id="SHH55742.1"/>
    </source>
</evidence>
<evidence type="ECO:0000256" key="2">
    <source>
        <dbReference type="SAM" id="SignalP"/>
    </source>
</evidence>
<dbReference type="InterPro" id="IPR001119">
    <property type="entry name" value="SLH_dom"/>
</dbReference>
<proteinExistence type="predicted"/>
<gene>
    <name evidence="4" type="ORF">SAMN02745245_01593</name>
</gene>
<keyword evidence="2" id="KW-0732">Signal</keyword>
<dbReference type="AlphaFoldDB" id="A0A1M5TY71"/>
<keyword evidence="5" id="KW-1185">Reference proteome</keyword>